<evidence type="ECO:0000313" key="2">
    <source>
        <dbReference type="Proteomes" id="UP000247233"/>
    </source>
</evidence>
<dbReference type="PANTHER" id="PTHR36839">
    <property type="entry name" value="METALLO-BETA-LACTAMASE FAMILY PROTEIN (AFU_ORTHOLOGUE AFUA_5G12770)"/>
    <property type="match status" value="1"/>
</dbReference>
<dbReference type="SUPFAM" id="SSF56281">
    <property type="entry name" value="Metallo-hydrolase/oxidoreductase"/>
    <property type="match status" value="1"/>
</dbReference>
<name>A0A317WUJ8_9EURO</name>
<dbReference type="Proteomes" id="UP000247233">
    <property type="component" value="Unassembled WGS sequence"/>
</dbReference>
<proteinExistence type="predicted"/>
<dbReference type="Gene3D" id="3.60.15.10">
    <property type="entry name" value="Ribonuclease Z/Hydroxyacylglutathione hydrolase-like"/>
    <property type="match status" value="1"/>
</dbReference>
<organism evidence="1 2">
    <name type="scientific">Aspergillus heteromorphus CBS 117.55</name>
    <dbReference type="NCBI Taxonomy" id="1448321"/>
    <lineage>
        <taxon>Eukaryota</taxon>
        <taxon>Fungi</taxon>
        <taxon>Dikarya</taxon>
        <taxon>Ascomycota</taxon>
        <taxon>Pezizomycotina</taxon>
        <taxon>Eurotiomycetes</taxon>
        <taxon>Eurotiomycetidae</taxon>
        <taxon>Eurotiales</taxon>
        <taxon>Aspergillaceae</taxon>
        <taxon>Aspergillus</taxon>
        <taxon>Aspergillus subgen. Circumdati</taxon>
    </lineage>
</organism>
<reference evidence="1 2" key="1">
    <citation type="submission" date="2016-12" db="EMBL/GenBank/DDBJ databases">
        <title>The genomes of Aspergillus section Nigri reveals drivers in fungal speciation.</title>
        <authorList>
            <consortium name="DOE Joint Genome Institute"/>
            <person name="Vesth T.C."/>
            <person name="Nybo J."/>
            <person name="Theobald S."/>
            <person name="Brandl J."/>
            <person name="Frisvad J.C."/>
            <person name="Nielsen K.F."/>
            <person name="Lyhne E.K."/>
            <person name="Kogle M.E."/>
            <person name="Kuo A."/>
            <person name="Riley R."/>
            <person name="Clum A."/>
            <person name="Nolan M."/>
            <person name="Lipzen A."/>
            <person name="Salamov A."/>
            <person name="Henrissat B."/>
            <person name="Wiebenga A."/>
            <person name="De Vries R.P."/>
            <person name="Grigoriev I.V."/>
            <person name="Mortensen U.H."/>
            <person name="Andersen M.R."/>
            <person name="Baker S.E."/>
        </authorList>
    </citation>
    <scope>NUCLEOTIDE SEQUENCE [LARGE SCALE GENOMIC DNA]</scope>
    <source>
        <strain evidence="1 2">CBS 117.55</strain>
    </source>
</reference>
<dbReference type="AlphaFoldDB" id="A0A317WUJ8"/>
<dbReference type="STRING" id="1448321.A0A317WUJ8"/>
<keyword evidence="2" id="KW-1185">Reference proteome</keyword>
<protein>
    <submittedName>
        <fullName evidence="1">Metallo-beta-lactamase family protein</fullName>
    </submittedName>
</protein>
<dbReference type="InterPro" id="IPR036866">
    <property type="entry name" value="RibonucZ/Hydroxyglut_hydro"/>
</dbReference>
<accession>A0A317WUJ8</accession>
<dbReference type="VEuPathDB" id="FungiDB:BO70DRAFT_427294"/>
<dbReference type="EMBL" id="MSFL01000005">
    <property type="protein sequence ID" value="PWY88528.1"/>
    <property type="molecule type" value="Genomic_DNA"/>
</dbReference>
<comment type="caution">
    <text evidence="1">The sequence shown here is derived from an EMBL/GenBank/DDBJ whole genome shotgun (WGS) entry which is preliminary data.</text>
</comment>
<sequence>MSDPLDPHLDLIICSTCGTQFSTPSPPPNCKICDDPRQYIPPTGQTWTTLRTLHNASPTYTNIFTPLPLPQGKSNLYSIHTIPKLGISQRAFLLLTPHGNVLWDCLTYLDDETIRRISALGGLRAIVISHPHYYTSHVVWGEVFGCDVFLAAEDREDDIIAIKTGGHFPGSCVLWWRSQKVMFLADTIGTVPSGIYHVGREPGTASYTFMWSYPNMIPLPPDDVHTIWKSIRHTDFDTAYGAFVGMDTHGHCKRRVLESAKIFVRAMGYRDHAIHGEECD</sequence>
<gene>
    <name evidence="1" type="ORF">BO70DRAFT_427294</name>
</gene>
<dbReference type="GeneID" id="37070110"/>
<dbReference type="OrthoDB" id="17458at2759"/>
<evidence type="ECO:0000313" key="1">
    <source>
        <dbReference type="EMBL" id="PWY88528.1"/>
    </source>
</evidence>
<dbReference type="RefSeq" id="XP_025402064.1">
    <property type="nucleotide sequence ID" value="XM_025547873.1"/>
</dbReference>
<dbReference type="PANTHER" id="PTHR36839:SF1">
    <property type="entry name" value="METALLO-BETA-LACTAMASE FAMILY PROTEIN (AFU_ORTHOLOGUE AFUA_5G12770)"/>
    <property type="match status" value="1"/>
</dbReference>